<dbReference type="SUPFAM" id="SSF46689">
    <property type="entry name" value="Homeodomain-like"/>
    <property type="match status" value="1"/>
</dbReference>
<dbReference type="Gene3D" id="1.10.10.60">
    <property type="entry name" value="Homeodomain-like"/>
    <property type="match status" value="1"/>
</dbReference>
<proteinExistence type="predicted"/>
<dbReference type="PANTHER" id="PTHR30055">
    <property type="entry name" value="HTH-TYPE TRANSCRIPTIONAL REGULATOR RUTR"/>
    <property type="match status" value="1"/>
</dbReference>
<dbReference type="Pfam" id="PF02909">
    <property type="entry name" value="TetR_C_1"/>
    <property type="match status" value="1"/>
</dbReference>
<dbReference type="PANTHER" id="PTHR30055:SF151">
    <property type="entry name" value="TRANSCRIPTIONAL REGULATORY PROTEIN"/>
    <property type="match status" value="1"/>
</dbReference>
<dbReference type="Gene3D" id="1.10.357.10">
    <property type="entry name" value="Tetracycline Repressor, domain 2"/>
    <property type="match status" value="1"/>
</dbReference>
<evidence type="ECO:0000259" key="4">
    <source>
        <dbReference type="Pfam" id="PF02909"/>
    </source>
</evidence>
<keyword evidence="2" id="KW-0238">DNA-binding</keyword>
<reference evidence="6" key="1">
    <citation type="journal article" date="2019" name="Int. J. Syst. Evol. Microbiol.">
        <title>The Global Catalogue of Microorganisms (GCM) 10K type strain sequencing project: providing services to taxonomists for standard genome sequencing and annotation.</title>
        <authorList>
            <consortium name="The Broad Institute Genomics Platform"/>
            <consortium name="The Broad Institute Genome Sequencing Center for Infectious Disease"/>
            <person name="Wu L."/>
            <person name="Ma J."/>
        </authorList>
    </citation>
    <scope>NUCLEOTIDE SEQUENCE [LARGE SCALE GENOMIC DNA]</scope>
    <source>
        <strain evidence="6">JCM 16929</strain>
    </source>
</reference>
<organism evidence="5 6">
    <name type="scientific">Microlunatus ginsengisoli</name>
    <dbReference type="NCBI Taxonomy" id="363863"/>
    <lineage>
        <taxon>Bacteria</taxon>
        <taxon>Bacillati</taxon>
        <taxon>Actinomycetota</taxon>
        <taxon>Actinomycetes</taxon>
        <taxon>Propionibacteriales</taxon>
        <taxon>Propionibacteriaceae</taxon>
        <taxon>Microlunatus</taxon>
    </lineage>
</organism>
<dbReference type="EMBL" id="BAABAB010000029">
    <property type="protein sequence ID" value="GAA3632258.1"/>
    <property type="molecule type" value="Genomic_DNA"/>
</dbReference>
<evidence type="ECO:0000256" key="3">
    <source>
        <dbReference type="ARBA" id="ARBA00023163"/>
    </source>
</evidence>
<keyword evidence="6" id="KW-1185">Reference proteome</keyword>
<evidence type="ECO:0000313" key="5">
    <source>
        <dbReference type="EMBL" id="GAA3632258.1"/>
    </source>
</evidence>
<keyword evidence="3" id="KW-0804">Transcription</keyword>
<protein>
    <submittedName>
        <fullName evidence="5">TetR family transcriptional regulator</fullName>
    </submittedName>
</protein>
<feature type="domain" description="Tetracycline repressor TetR C-terminal" evidence="4">
    <location>
        <begin position="92"/>
        <end position="226"/>
    </location>
</feature>
<dbReference type="InterPro" id="IPR036271">
    <property type="entry name" value="Tet_transcr_reg_TetR-rel_C_sf"/>
</dbReference>
<evidence type="ECO:0000313" key="6">
    <source>
        <dbReference type="Proteomes" id="UP001501490"/>
    </source>
</evidence>
<dbReference type="InterPro" id="IPR009057">
    <property type="entry name" value="Homeodomain-like_sf"/>
</dbReference>
<name>A0ABP7AHL8_9ACTN</name>
<dbReference type="SUPFAM" id="SSF48498">
    <property type="entry name" value="Tetracyclin repressor-like, C-terminal domain"/>
    <property type="match status" value="1"/>
</dbReference>
<keyword evidence="1" id="KW-0805">Transcription regulation</keyword>
<sequence>MFGMSIQPSPARSERRRNTLSLDVVLTEAVAILDEHGERGLTFRRLTEGLGTGPGGVYWYVQDKADLINLACDRVVANALDAVPEQPGEEPMAVLRGLALAVFDELDRHPWAGPHLTSNPGQQNTLRLLDRFGRLVTEAGLPADQQFYAASAVLNYVVGVGTQMARALSRVVGDTDREDYLAAAVARWEELDEQEFAFVRRVAGTVREHDDREQFTAGLDLLLVGIGRAGGRA</sequence>
<evidence type="ECO:0000256" key="1">
    <source>
        <dbReference type="ARBA" id="ARBA00023015"/>
    </source>
</evidence>
<gene>
    <name evidence="5" type="ORF">GCM10022236_38490</name>
</gene>
<comment type="caution">
    <text evidence="5">The sequence shown here is derived from an EMBL/GenBank/DDBJ whole genome shotgun (WGS) entry which is preliminary data.</text>
</comment>
<accession>A0ABP7AHL8</accession>
<evidence type="ECO:0000256" key="2">
    <source>
        <dbReference type="ARBA" id="ARBA00023125"/>
    </source>
</evidence>
<dbReference type="InterPro" id="IPR004111">
    <property type="entry name" value="Repressor_TetR_C"/>
</dbReference>
<dbReference type="Proteomes" id="UP001501490">
    <property type="component" value="Unassembled WGS sequence"/>
</dbReference>
<dbReference type="InterPro" id="IPR050109">
    <property type="entry name" value="HTH-type_TetR-like_transc_reg"/>
</dbReference>